<evidence type="ECO:0000313" key="2">
    <source>
        <dbReference type="Proteomes" id="UP000308600"/>
    </source>
</evidence>
<organism evidence="1 2">
    <name type="scientific">Pluteus cervinus</name>
    <dbReference type="NCBI Taxonomy" id="181527"/>
    <lineage>
        <taxon>Eukaryota</taxon>
        <taxon>Fungi</taxon>
        <taxon>Dikarya</taxon>
        <taxon>Basidiomycota</taxon>
        <taxon>Agaricomycotina</taxon>
        <taxon>Agaricomycetes</taxon>
        <taxon>Agaricomycetidae</taxon>
        <taxon>Agaricales</taxon>
        <taxon>Pluteineae</taxon>
        <taxon>Pluteaceae</taxon>
        <taxon>Pluteus</taxon>
    </lineage>
</organism>
<evidence type="ECO:0000313" key="1">
    <source>
        <dbReference type="EMBL" id="TFK71450.1"/>
    </source>
</evidence>
<accession>A0ACD3B0Y4</accession>
<keyword evidence="2" id="KW-1185">Reference proteome</keyword>
<protein>
    <submittedName>
        <fullName evidence="1">Uncharacterized protein</fullName>
    </submittedName>
</protein>
<feature type="non-terminal residue" evidence="1">
    <location>
        <position position="132"/>
    </location>
</feature>
<reference evidence="1 2" key="1">
    <citation type="journal article" date="2019" name="Nat. Ecol. Evol.">
        <title>Megaphylogeny resolves global patterns of mushroom evolution.</title>
        <authorList>
            <person name="Varga T."/>
            <person name="Krizsan K."/>
            <person name="Foldi C."/>
            <person name="Dima B."/>
            <person name="Sanchez-Garcia M."/>
            <person name="Sanchez-Ramirez S."/>
            <person name="Szollosi G.J."/>
            <person name="Szarkandi J.G."/>
            <person name="Papp V."/>
            <person name="Albert L."/>
            <person name="Andreopoulos W."/>
            <person name="Angelini C."/>
            <person name="Antonin V."/>
            <person name="Barry K.W."/>
            <person name="Bougher N.L."/>
            <person name="Buchanan P."/>
            <person name="Buyck B."/>
            <person name="Bense V."/>
            <person name="Catcheside P."/>
            <person name="Chovatia M."/>
            <person name="Cooper J."/>
            <person name="Damon W."/>
            <person name="Desjardin D."/>
            <person name="Finy P."/>
            <person name="Geml J."/>
            <person name="Haridas S."/>
            <person name="Hughes K."/>
            <person name="Justo A."/>
            <person name="Karasinski D."/>
            <person name="Kautmanova I."/>
            <person name="Kiss B."/>
            <person name="Kocsube S."/>
            <person name="Kotiranta H."/>
            <person name="LaButti K.M."/>
            <person name="Lechner B.E."/>
            <person name="Liimatainen K."/>
            <person name="Lipzen A."/>
            <person name="Lukacs Z."/>
            <person name="Mihaltcheva S."/>
            <person name="Morgado L.N."/>
            <person name="Niskanen T."/>
            <person name="Noordeloos M.E."/>
            <person name="Ohm R.A."/>
            <person name="Ortiz-Santana B."/>
            <person name="Ovrebo C."/>
            <person name="Racz N."/>
            <person name="Riley R."/>
            <person name="Savchenko A."/>
            <person name="Shiryaev A."/>
            <person name="Soop K."/>
            <person name="Spirin V."/>
            <person name="Szebenyi C."/>
            <person name="Tomsovsky M."/>
            <person name="Tulloss R.E."/>
            <person name="Uehling J."/>
            <person name="Grigoriev I.V."/>
            <person name="Vagvolgyi C."/>
            <person name="Papp T."/>
            <person name="Martin F.M."/>
            <person name="Miettinen O."/>
            <person name="Hibbett D.S."/>
            <person name="Nagy L.G."/>
        </authorList>
    </citation>
    <scope>NUCLEOTIDE SEQUENCE [LARGE SCALE GENOMIC DNA]</scope>
    <source>
        <strain evidence="1 2">NL-1719</strain>
    </source>
</reference>
<dbReference type="EMBL" id="ML208297">
    <property type="protein sequence ID" value="TFK71450.1"/>
    <property type="molecule type" value="Genomic_DNA"/>
</dbReference>
<dbReference type="Proteomes" id="UP000308600">
    <property type="component" value="Unassembled WGS sequence"/>
</dbReference>
<sequence length="132" mass="15153">MAFNGPQQEIALIDEEIRILEDRLLHLRSTRNTLIPISRLPADVLQRIFNIARGQGTQTIHLSWVSHSWRGTTLGCKTLWTLINNSNLRWTSIYLERSSPALLTVNFEEPFRAMDLFSAVIQEIARIKALVL</sequence>
<proteinExistence type="predicted"/>
<gene>
    <name evidence="1" type="ORF">BDN72DRAFT_764897</name>
</gene>
<name>A0ACD3B0Y4_9AGAR</name>